<accession>A0A3A1R5K0</accession>
<keyword evidence="5" id="KW-1185">Reference proteome</keyword>
<organism evidence="4 5">
    <name type="scientific">Bacillus salacetis</name>
    <dbReference type="NCBI Taxonomy" id="2315464"/>
    <lineage>
        <taxon>Bacteria</taxon>
        <taxon>Bacillati</taxon>
        <taxon>Bacillota</taxon>
        <taxon>Bacilli</taxon>
        <taxon>Bacillales</taxon>
        <taxon>Bacillaceae</taxon>
        <taxon>Bacillus</taxon>
    </lineage>
</organism>
<dbReference type="InterPro" id="IPR039424">
    <property type="entry name" value="SBP_5"/>
</dbReference>
<sequence>MDDKLLTLWRYYPSGSIRIEEISETLQLSHKQTSRYLKKWDEEGWIAFSPGRGRGKTSVLHWKMEVENIFEREAMARIDKEPVERSSKYLLYNWSTDSKMRLMTKFQSKLGFKQESKDKLIVPKRYPFFSVHPVEAADVFSAHLVANVFNRLVSLTEDGTITPELAHSWDISSSKLRLYLRKDIKFHDGSLLTAKDAAQCLERLRGHKHYRELWAPVTNIEVKASLILDIHHPGGCSYILPLLSMMCASVYRETKERILGTGCFSLEENSGEKTTLSAFSDHFQERPLLDSVEFVKVPADFKGIYHSQNEEAGNSSVEVESDSGFGIIVMNSTRDSSIKRKEVRDYIHWVISKYRDSIMECSPRLVPNSKSVMIGKDHGISILEAERPEFTEPLIIRGAGHTVKTTEWLENVLRIEGIPVEIKWFSFADTLTKQPDTLDVDLFVHGEIFESNQDFSFYYFMKNGFSPLSQVLKMNKELNRLLDKYLHTPLGDWSALNSTVEHKLIEESIMIPLYYEKRFIPFSTDIMNIEFKHFGYVDFSKLWVRPNVLQHERAIL</sequence>
<evidence type="ECO:0000313" key="5">
    <source>
        <dbReference type="Proteomes" id="UP000265801"/>
    </source>
</evidence>
<name>A0A3A1R5K0_9BACI</name>
<dbReference type="OrthoDB" id="5894719at2"/>
<evidence type="ECO:0000259" key="2">
    <source>
        <dbReference type="Pfam" id="PF00496"/>
    </source>
</evidence>
<reference evidence="4 5" key="1">
    <citation type="submission" date="2018-09" db="EMBL/GenBank/DDBJ databases">
        <title>Bacillus saliacetes sp. nov., isolated from Thai shrimp paste (Ka-pi).</title>
        <authorList>
            <person name="Daroonpunt R."/>
            <person name="Tanasupawat S."/>
            <person name="Yiamsombut S."/>
        </authorList>
    </citation>
    <scope>NUCLEOTIDE SEQUENCE [LARGE SCALE GENOMIC DNA]</scope>
    <source>
        <strain evidence="4 5">SKP7-4</strain>
    </source>
</reference>
<dbReference type="Proteomes" id="UP000265801">
    <property type="component" value="Unassembled WGS sequence"/>
</dbReference>
<comment type="caution">
    <text evidence="4">The sequence shown here is derived from an EMBL/GenBank/DDBJ whole genome shotgun (WGS) entry which is preliminary data.</text>
</comment>
<dbReference type="EMBL" id="QXIR01000010">
    <property type="protein sequence ID" value="RIW34623.1"/>
    <property type="molecule type" value="Genomic_DNA"/>
</dbReference>
<dbReference type="SUPFAM" id="SSF53850">
    <property type="entry name" value="Periplasmic binding protein-like II"/>
    <property type="match status" value="1"/>
</dbReference>
<proteinExistence type="predicted"/>
<dbReference type="InterPro" id="IPR025370">
    <property type="entry name" value="SgrR_HTH_N"/>
</dbReference>
<evidence type="ECO:0000313" key="4">
    <source>
        <dbReference type="EMBL" id="RIW34623.1"/>
    </source>
</evidence>
<evidence type="ECO:0000256" key="1">
    <source>
        <dbReference type="ARBA" id="ARBA00023125"/>
    </source>
</evidence>
<dbReference type="Gene3D" id="3.40.190.10">
    <property type="entry name" value="Periplasmic binding protein-like II"/>
    <property type="match status" value="1"/>
</dbReference>
<dbReference type="Pfam" id="PF00496">
    <property type="entry name" value="SBP_bac_5"/>
    <property type="match status" value="1"/>
</dbReference>
<dbReference type="InterPro" id="IPR000914">
    <property type="entry name" value="SBP_5_dom"/>
</dbReference>
<protein>
    <submittedName>
        <fullName evidence="4">ABC transporter substrate-binding protein</fullName>
    </submittedName>
</protein>
<dbReference type="PANTHER" id="PTHR30290:SF72">
    <property type="entry name" value="HTH-TYPE TRANSCRIPTIONAL REGULATOR SGRR"/>
    <property type="match status" value="1"/>
</dbReference>
<evidence type="ECO:0000259" key="3">
    <source>
        <dbReference type="Pfam" id="PF12793"/>
    </source>
</evidence>
<keyword evidence="1" id="KW-0238">DNA-binding</keyword>
<dbReference type="GO" id="GO:0015833">
    <property type="term" value="P:peptide transport"/>
    <property type="evidence" value="ECO:0007669"/>
    <property type="project" value="TreeGrafter"/>
</dbReference>
<dbReference type="GO" id="GO:1904680">
    <property type="term" value="F:peptide transmembrane transporter activity"/>
    <property type="evidence" value="ECO:0007669"/>
    <property type="project" value="TreeGrafter"/>
</dbReference>
<dbReference type="Pfam" id="PF12793">
    <property type="entry name" value="SgrR_N"/>
    <property type="match status" value="1"/>
</dbReference>
<feature type="domain" description="Transcriptional regulator SgrR N-terminal HTH" evidence="3">
    <location>
        <begin position="16"/>
        <end position="88"/>
    </location>
</feature>
<gene>
    <name evidence="4" type="ORF">D3H55_08905</name>
</gene>
<dbReference type="PANTHER" id="PTHR30290">
    <property type="entry name" value="PERIPLASMIC BINDING COMPONENT OF ABC TRANSPORTER"/>
    <property type="match status" value="1"/>
</dbReference>
<dbReference type="AlphaFoldDB" id="A0A3A1R5K0"/>
<feature type="domain" description="Solute-binding protein family 5" evidence="2">
    <location>
        <begin position="160"/>
        <end position="298"/>
    </location>
</feature>
<dbReference type="RefSeq" id="WP_119546561.1">
    <property type="nucleotide sequence ID" value="NZ_QXIR01000010.1"/>
</dbReference>
<dbReference type="GO" id="GO:0003677">
    <property type="term" value="F:DNA binding"/>
    <property type="evidence" value="ECO:0007669"/>
    <property type="project" value="UniProtKB-KW"/>
</dbReference>